<dbReference type="OrthoDB" id="9989112at2759"/>
<dbReference type="EMBL" id="SWFS01000179">
    <property type="protein sequence ID" value="KAA8915275.1"/>
    <property type="molecule type" value="Genomic_DNA"/>
</dbReference>
<dbReference type="AlphaFoldDB" id="A0A642V6M2"/>
<dbReference type="GO" id="GO:0012505">
    <property type="term" value="C:endomembrane system"/>
    <property type="evidence" value="ECO:0007669"/>
    <property type="project" value="UniProtKB-SubCell"/>
</dbReference>
<dbReference type="FunFam" id="3.40.50.300:FF:001447">
    <property type="entry name" value="Ras-related protein Rab-1B"/>
    <property type="match status" value="1"/>
</dbReference>
<reference evidence="4" key="1">
    <citation type="journal article" date="2019" name="G3 (Bethesda)">
        <title>Genome Assemblies of Two Rare Opportunistic Yeast Pathogens: Diutina rugosa (syn. Candida rugosa) and Trichomonascus ciferrii (syn. Candida ciferrii).</title>
        <authorList>
            <person name="Mixao V."/>
            <person name="Saus E."/>
            <person name="Hansen A.P."/>
            <person name="Lass-Florl C."/>
            <person name="Gabaldon T."/>
        </authorList>
    </citation>
    <scope>NUCLEOTIDE SEQUENCE</scope>
    <source>
        <strain evidence="4">CBS 4856</strain>
    </source>
</reference>
<gene>
    <name evidence="4" type="ORF">TRICI_002632</name>
</gene>
<protein>
    <recommendedName>
        <fullName evidence="6">Ras-related protein Rab-18</fullName>
    </recommendedName>
</protein>
<dbReference type="InterPro" id="IPR050227">
    <property type="entry name" value="Rab"/>
</dbReference>
<comment type="subcellular location">
    <subcellularLocation>
        <location evidence="3">Endomembrane system</location>
        <topology evidence="3">Lipid-anchor</topology>
        <orientation evidence="3">Cytoplasmic side</orientation>
    </subcellularLocation>
</comment>
<keyword evidence="1" id="KW-0547">Nucleotide-binding</keyword>
<dbReference type="CDD" id="cd00154">
    <property type="entry name" value="Rab"/>
    <property type="match status" value="1"/>
</dbReference>
<dbReference type="GO" id="GO:0005525">
    <property type="term" value="F:GTP binding"/>
    <property type="evidence" value="ECO:0007669"/>
    <property type="project" value="UniProtKB-KW"/>
</dbReference>
<keyword evidence="5" id="KW-1185">Reference proteome</keyword>
<keyword evidence="2" id="KW-0342">GTP-binding</keyword>
<dbReference type="PRINTS" id="PR00449">
    <property type="entry name" value="RASTRNSFRMNG"/>
</dbReference>
<dbReference type="Gene3D" id="3.40.50.300">
    <property type="entry name" value="P-loop containing nucleotide triphosphate hydrolases"/>
    <property type="match status" value="1"/>
</dbReference>
<evidence type="ECO:0000313" key="5">
    <source>
        <dbReference type="Proteomes" id="UP000761534"/>
    </source>
</evidence>
<dbReference type="PROSITE" id="PS51421">
    <property type="entry name" value="RAS"/>
    <property type="match status" value="1"/>
</dbReference>
<sequence length="198" mass="22265">MSDHDLKLLVIGSQGVGKSSLVLKYCDDVFGSRLTQATIGVDLKTKRLKIAGLERYRAISSAYYRDIQGILIVYDVCNRETFEDLEYWIRESTDQCERNIETPIRFVLGNKIDKNNERQVEASEAMAFLDQLGNENGGDIVDGYFEVTATNKTEVKSIVHKLVTTILQTKKLNKRIDSGTVNLSQSSRENLPEGGCFC</sequence>
<dbReference type="GO" id="GO:0003924">
    <property type="term" value="F:GTPase activity"/>
    <property type="evidence" value="ECO:0007669"/>
    <property type="project" value="InterPro"/>
</dbReference>
<dbReference type="SMART" id="SM00175">
    <property type="entry name" value="RAB"/>
    <property type="match status" value="1"/>
</dbReference>
<accession>A0A642V6M2</accession>
<evidence type="ECO:0000256" key="2">
    <source>
        <dbReference type="ARBA" id="ARBA00023134"/>
    </source>
</evidence>
<dbReference type="Proteomes" id="UP000761534">
    <property type="component" value="Unassembled WGS sequence"/>
</dbReference>
<dbReference type="InterPro" id="IPR001806">
    <property type="entry name" value="Small_GTPase"/>
</dbReference>
<dbReference type="VEuPathDB" id="FungiDB:TRICI_002632"/>
<evidence type="ECO:0000256" key="1">
    <source>
        <dbReference type="ARBA" id="ARBA00022741"/>
    </source>
</evidence>
<comment type="caution">
    <text evidence="4">The sequence shown here is derived from an EMBL/GenBank/DDBJ whole genome shotgun (WGS) entry which is preliminary data.</text>
</comment>
<dbReference type="SMART" id="SM00173">
    <property type="entry name" value="RAS"/>
    <property type="match status" value="1"/>
</dbReference>
<dbReference type="PANTHER" id="PTHR47977">
    <property type="entry name" value="RAS-RELATED PROTEIN RAB"/>
    <property type="match status" value="1"/>
</dbReference>
<dbReference type="Pfam" id="PF00071">
    <property type="entry name" value="Ras"/>
    <property type="match status" value="1"/>
</dbReference>
<evidence type="ECO:0000313" key="4">
    <source>
        <dbReference type="EMBL" id="KAA8915275.1"/>
    </source>
</evidence>
<proteinExistence type="predicted"/>
<dbReference type="InterPro" id="IPR027417">
    <property type="entry name" value="P-loop_NTPase"/>
</dbReference>
<evidence type="ECO:0000256" key="3">
    <source>
        <dbReference type="ARBA" id="ARBA00046278"/>
    </source>
</evidence>
<organism evidence="4 5">
    <name type="scientific">Trichomonascus ciferrii</name>
    <dbReference type="NCBI Taxonomy" id="44093"/>
    <lineage>
        <taxon>Eukaryota</taxon>
        <taxon>Fungi</taxon>
        <taxon>Dikarya</taxon>
        <taxon>Ascomycota</taxon>
        <taxon>Saccharomycotina</taxon>
        <taxon>Dipodascomycetes</taxon>
        <taxon>Dipodascales</taxon>
        <taxon>Trichomonascaceae</taxon>
        <taxon>Trichomonascus</taxon>
        <taxon>Trichomonascus ciferrii complex</taxon>
    </lineage>
</organism>
<name>A0A642V6M2_9ASCO</name>
<evidence type="ECO:0008006" key="6">
    <source>
        <dbReference type="Google" id="ProtNLM"/>
    </source>
</evidence>
<dbReference type="SUPFAM" id="SSF52540">
    <property type="entry name" value="P-loop containing nucleoside triphosphate hydrolases"/>
    <property type="match status" value="1"/>
</dbReference>
<dbReference type="PROSITE" id="PS51419">
    <property type="entry name" value="RAB"/>
    <property type="match status" value="1"/>
</dbReference>
<dbReference type="SMART" id="SM00174">
    <property type="entry name" value="RHO"/>
    <property type="match status" value="1"/>
</dbReference>